<reference evidence="2" key="1">
    <citation type="journal article" date="2023" name="G3 (Bethesda)">
        <title>A reference genome for the long-term kleptoplast-retaining sea slug Elysia crispata morphotype clarki.</title>
        <authorList>
            <person name="Eastman K.E."/>
            <person name="Pendleton A.L."/>
            <person name="Shaikh M.A."/>
            <person name="Suttiyut T."/>
            <person name="Ogas R."/>
            <person name="Tomko P."/>
            <person name="Gavelis G."/>
            <person name="Widhalm J.R."/>
            <person name="Wisecaver J.H."/>
        </authorList>
    </citation>
    <scope>NUCLEOTIDE SEQUENCE</scope>
    <source>
        <strain evidence="2">ECLA1</strain>
    </source>
</reference>
<feature type="region of interest" description="Disordered" evidence="1">
    <location>
        <begin position="98"/>
        <end position="118"/>
    </location>
</feature>
<proteinExistence type="predicted"/>
<dbReference type="EMBL" id="JAWDGP010002216">
    <property type="protein sequence ID" value="KAK3784751.1"/>
    <property type="molecule type" value="Genomic_DNA"/>
</dbReference>
<evidence type="ECO:0000256" key="1">
    <source>
        <dbReference type="SAM" id="MobiDB-lite"/>
    </source>
</evidence>
<accession>A0AAE1ACX7</accession>
<dbReference type="AlphaFoldDB" id="A0AAE1ACX7"/>
<dbReference type="Proteomes" id="UP001283361">
    <property type="component" value="Unassembled WGS sequence"/>
</dbReference>
<protein>
    <submittedName>
        <fullName evidence="2">Uncharacterized protein</fullName>
    </submittedName>
</protein>
<evidence type="ECO:0000313" key="2">
    <source>
        <dbReference type="EMBL" id="KAK3784751.1"/>
    </source>
</evidence>
<feature type="compositionally biased region" description="Polar residues" evidence="1">
    <location>
        <begin position="98"/>
        <end position="109"/>
    </location>
</feature>
<keyword evidence="3" id="KW-1185">Reference proteome</keyword>
<organism evidence="2 3">
    <name type="scientific">Elysia crispata</name>
    <name type="common">lettuce slug</name>
    <dbReference type="NCBI Taxonomy" id="231223"/>
    <lineage>
        <taxon>Eukaryota</taxon>
        <taxon>Metazoa</taxon>
        <taxon>Spiralia</taxon>
        <taxon>Lophotrochozoa</taxon>
        <taxon>Mollusca</taxon>
        <taxon>Gastropoda</taxon>
        <taxon>Heterobranchia</taxon>
        <taxon>Euthyneura</taxon>
        <taxon>Panpulmonata</taxon>
        <taxon>Sacoglossa</taxon>
        <taxon>Placobranchoidea</taxon>
        <taxon>Plakobranchidae</taxon>
        <taxon>Elysia</taxon>
    </lineage>
</organism>
<gene>
    <name evidence="2" type="ORF">RRG08_032204</name>
</gene>
<name>A0AAE1ACX7_9GAST</name>
<sequence length="118" mass="13160">MSDRVTSNLSLAGLLTARVISNGRDIFVAWSRPASRLGPGVSWSSLRQPGGETAHWLPFFDFDFPSRRRGIRLMVCRSSLEPSVYPQLQGRQISWRVSLSGHTSRSSARSRVGTRSLE</sequence>
<evidence type="ECO:0000313" key="3">
    <source>
        <dbReference type="Proteomes" id="UP001283361"/>
    </source>
</evidence>
<comment type="caution">
    <text evidence="2">The sequence shown here is derived from an EMBL/GenBank/DDBJ whole genome shotgun (WGS) entry which is preliminary data.</text>
</comment>